<evidence type="ECO:0000313" key="3">
    <source>
        <dbReference type="EMBL" id="QQT01771.1"/>
    </source>
</evidence>
<dbReference type="AlphaFoldDB" id="A0A974NQ42"/>
<dbReference type="KEGG" id="ppsr:I6J18_07930"/>
<reference evidence="3 4" key="1">
    <citation type="submission" date="2021-01" db="EMBL/GenBank/DDBJ databases">
        <title>FDA dAtabase for Regulatory Grade micrObial Sequences (FDA-ARGOS): Supporting development and validation of Infectious Disease Dx tests.</title>
        <authorList>
            <person name="Nelson B."/>
            <person name="Plummer A."/>
            <person name="Tallon L."/>
            <person name="Sadzewicz L."/>
            <person name="Zhao X."/>
            <person name="Boylan J."/>
            <person name="Ott S."/>
            <person name="Bowen H."/>
            <person name="Vavikolanu K."/>
            <person name="Mehta A."/>
            <person name="Aluvathingal J."/>
            <person name="Nadendla S."/>
            <person name="Myers T."/>
            <person name="Yan Y."/>
            <person name="Sichtig H."/>
        </authorList>
    </citation>
    <scope>NUCLEOTIDE SEQUENCE [LARGE SCALE GENOMIC DNA]</scope>
    <source>
        <strain evidence="3 4">FDAARGOS_1161</strain>
    </source>
</reference>
<accession>A0A974NQ42</accession>
<name>A0A974NQ42_PERPY</name>
<keyword evidence="4" id="KW-1185">Reference proteome</keyword>
<dbReference type="GO" id="GO:0009432">
    <property type="term" value="P:SOS response"/>
    <property type="evidence" value="ECO:0007669"/>
    <property type="project" value="TreeGrafter"/>
</dbReference>
<keyword evidence="1" id="KW-0547">Nucleotide-binding</keyword>
<dbReference type="SUPFAM" id="SSF56059">
    <property type="entry name" value="Glutathione synthetase ATP-binding domain-like"/>
    <property type="match status" value="1"/>
</dbReference>
<dbReference type="RefSeq" id="WP_051387268.1">
    <property type="nucleotide sequence ID" value="NZ_CP068053.1"/>
</dbReference>
<dbReference type="InterPro" id="IPR044019">
    <property type="entry name" value="Cyanophycin_syn_N"/>
</dbReference>
<dbReference type="SUPFAM" id="SSF53623">
    <property type="entry name" value="MurD-like peptide ligases, catalytic domain"/>
    <property type="match status" value="1"/>
</dbReference>
<dbReference type="InterPro" id="IPR036565">
    <property type="entry name" value="Mur-like_cat_sf"/>
</dbReference>
<sequence length="725" mass="81082">MKINRVNYYKGPSLYSLKPSICIELDIEDLEYRSSDLLPGFTESLLACLSDVELATCRSYQEKFSERLKHGILMGSILEHLTIIIQQAAGIDVSSSKILMTNTTGIYDVIYEYKESHSGIYAFNAALDLVNGLINNQNPVQLKEYIENTARLYRTYKLNPSTEVIYNAAEQALIPVERMNPKRLRLGTGAKQKYVDGTITSETTNISVENASNRQSTKDLLGLAQLPVPDGIIVNTIEEIFSGADYLGFPLVIKPLDRRLGKTITNIKDRQELFNVVNCQDPQIKTYLLERHYTGNDFRLLIIDGKMAAASHRVAPFIIGNGKSTIQQLIEIENTNPLRGEGPYTPMSKIPLDQSMTCFLEKSELSLQSVPTKGQVIQVMGDIHIETGGQAIDVTDQVHPSIRNLGITAAKTIGLDIAGVDIICKDVSNPLDEIVICDVHANPNIRMHQYPSEGKPRDVGRAIVDYLFPNRQDAVIPVIAMIGGNGDNHTTRLLRYFLDKDDIRVGLMFKEHSFKSKPKSDRDLGSILSNPFVDLAVIELNADNILGEGLPFSNCDIGIISRYSTNERMKYLITEVVIETGACILNAQDVHIEELSRAAKAETIVISSNEENPFIDRAISSGRAAWFVDNDSWIIYTKERTHRRFLPLQSITNEADEQTVEYVLQALAAAHRQGVSLEQLREKMMRFNRQQSSESNRAKSVYKMVEVPKELQGIPQAAPSKKLFL</sequence>
<evidence type="ECO:0000259" key="2">
    <source>
        <dbReference type="PROSITE" id="PS50975"/>
    </source>
</evidence>
<dbReference type="GO" id="GO:0018169">
    <property type="term" value="F:ribosomal S6-glutamic acid ligase activity"/>
    <property type="evidence" value="ECO:0007669"/>
    <property type="project" value="TreeGrafter"/>
</dbReference>
<keyword evidence="1" id="KW-0067">ATP-binding</keyword>
<organism evidence="3 4">
    <name type="scientific">Peribacillus psychrosaccharolyticus</name>
    <name type="common">Bacillus psychrosaccharolyticus</name>
    <dbReference type="NCBI Taxonomy" id="1407"/>
    <lineage>
        <taxon>Bacteria</taxon>
        <taxon>Bacillati</taxon>
        <taxon>Bacillota</taxon>
        <taxon>Bacilli</taxon>
        <taxon>Bacillales</taxon>
        <taxon>Bacillaceae</taxon>
        <taxon>Peribacillus</taxon>
    </lineage>
</organism>
<dbReference type="GO" id="GO:0005524">
    <property type="term" value="F:ATP binding"/>
    <property type="evidence" value="ECO:0007669"/>
    <property type="project" value="UniProtKB-UniRule"/>
</dbReference>
<dbReference type="Proteomes" id="UP000595254">
    <property type="component" value="Chromosome"/>
</dbReference>
<feature type="domain" description="ATP-grasp" evidence="2">
    <location>
        <begin position="218"/>
        <end position="468"/>
    </location>
</feature>
<dbReference type="Gene3D" id="3.40.1190.10">
    <property type="entry name" value="Mur-like, catalytic domain"/>
    <property type="match status" value="1"/>
</dbReference>
<dbReference type="InterPro" id="IPR013815">
    <property type="entry name" value="ATP_grasp_subdomain_1"/>
</dbReference>
<protein>
    <submittedName>
        <fullName evidence="3">Cyanophycin synthetase</fullName>
    </submittedName>
</protein>
<dbReference type="PANTHER" id="PTHR21621">
    <property type="entry name" value="RIBOSOMAL PROTEIN S6 MODIFICATION PROTEIN"/>
    <property type="match status" value="1"/>
</dbReference>
<evidence type="ECO:0000256" key="1">
    <source>
        <dbReference type="PROSITE-ProRule" id="PRU00409"/>
    </source>
</evidence>
<dbReference type="Gene3D" id="3.30.470.20">
    <property type="entry name" value="ATP-grasp fold, B domain"/>
    <property type="match status" value="1"/>
</dbReference>
<evidence type="ECO:0000313" key="4">
    <source>
        <dbReference type="Proteomes" id="UP000595254"/>
    </source>
</evidence>
<dbReference type="Gene3D" id="3.30.1490.20">
    <property type="entry name" value="ATP-grasp fold, A domain"/>
    <property type="match status" value="1"/>
</dbReference>
<dbReference type="PANTHER" id="PTHR21621:SF0">
    <property type="entry name" value="BETA-CITRYLGLUTAMATE SYNTHASE B-RELATED"/>
    <property type="match status" value="1"/>
</dbReference>
<dbReference type="GO" id="GO:0005737">
    <property type="term" value="C:cytoplasm"/>
    <property type="evidence" value="ECO:0007669"/>
    <property type="project" value="TreeGrafter"/>
</dbReference>
<dbReference type="EMBL" id="CP068053">
    <property type="protein sequence ID" value="QQT01771.1"/>
    <property type="molecule type" value="Genomic_DNA"/>
</dbReference>
<gene>
    <name evidence="3" type="ORF">I6J18_07930</name>
</gene>
<dbReference type="GO" id="GO:0046872">
    <property type="term" value="F:metal ion binding"/>
    <property type="evidence" value="ECO:0007669"/>
    <property type="project" value="InterPro"/>
</dbReference>
<dbReference type="Pfam" id="PF18921">
    <property type="entry name" value="Cyanophycin_syn"/>
    <property type="match status" value="1"/>
</dbReference>
<dbReference type="PROSITE" id="PS50975">
    <property type="entry name" value="ATP_GRASP"/>
    <property type="match status" value="1"/>
</dbReference>
<dbReference type="InterPro" id="IPR011761">
    <property type="entry name" value="ATP-grasp"/>
</dbReference>
<proteinExistence type="predicted"/>